<dbReference type="PANTHER" id="PTHR10039">
    <property type="entry name" value="AMELOGENIN"/>
    <property type="match status" value="1"/>
</dbReference>
<evidence type="ECO:0000313" key="4">
    <source>
        <dbReference type="Proteomes" id="UP001140091"/>
    </source>
</evidence>
<sequence length="531" mass="59364">MTRFATTLASQLASASSSMRRYIKTAVDAEPSLLASGPSLKVQLDRLVYKPFQKAAWLPIATRWRFTTVPFVIVIDGLDECEDKEGVEDFIVSMLEYFEKNPTTPLRFFITTRVEQHIQSRLKADEVHLEDLATHGSRNDIILFLRNSFGLAAKRDPVIEAYVQQHGDWPNQADTDTLVDHIDGSFIFASGLSKYILGPTNDNLTPMQRLPLTLNMNPGLDGLYSQTLARSQHLPHFFDIVAAIALVEAPLPISSLAELLGLKNYEVIHVLVDLQAIIQVPGTDEEKPITLCHTSLRDFLKTENSKSRLVERVKEANLSGLDYAAKYGYIHWARYWEEQTDDFSLEDVRQEAGGLQHDSELFLALGFVRSLGGMPILRPSIRENMILNWPKCLASAVELHPSVFIDHSLTKIPVVGPLHEVRTLELPIDTHGTVFSLSAHMFEALSSNVELAARSIQATIGPYKSLSFPHIITWEHGEEDTNSIVLAPRVPWGILSPLHIFENAALELVEINANHFVLVNLLKAATLGRLT</sequence>
<evidence type="ECO:0000313" key="3">
    <source>
        <dbReference type="EMBL" id="KAJ2925102.1"/>
    </source>
</evidence>
<name>A0A9W8MCT7_9AGAR</name>
<evidence type="ECO:0000256" key="1">
    <source>
        <dbReference type="ARBA" id="ARBA00022737"/>
    </source>
</evidence>
<comment type="caution">
    <text evidence="3">The sequence shown here is derived from an EMBL/GenBank/DDBJ whole genome shotgun (WGS) entry which is preliminary data.</text>
</comment>
<evidence type="ECO:0000259" key="2">
    <source>
        <dbReference type="Pfam" id="PF24883"/>
    </source>
</evidence>
<organism evidence="3 4">
    <name type="scientific">Candolleomyces eurysporus</name>
    <dbReference type="NCBI Taxonomy" id="2828524"/>
    <lineage>
        <taxon>Eukaryota</taxon>
        <taxon>Fungi</taxon>
        <taxon>Dikarya</taxon>
        <taxon>Basidiomycota</taxon>
        <taxon>Agaricomycotina</taxon>
        <taxon>Agaricomycetes</taxon>
        <taxon>Agaricomycetidae</taxon>
        <taxon>Agaricales</taxon>
        <taxon>Agaricineae</taxon>
        <taxon>Psathyrellaceae</taxon>
        <taxon>Candolleomyces</taxon>
    </lineage>
</organism>
<feature type="domain" description="Nephrocystin 3-like N-terminal" evidence="2">
    <location>
        <begin position="4"/>
        <end position="113"/>
    </location>
</feature>
<dbReference type="InterPro" id="IPR056884">
    <property type="entry name" value="NPHP3-like_N"/>
</dbReference>
<protein>
    <recommendedName>
        <fullName evidence="2">Nephrocystin 3-like N-terminal domain-containing protein</fullName>
    </recommendedName>
</protein>
<keyword evidence="4" id="KW-1185">Reference proteome</keyword>
<dbReference type="AlphaFoldDB" id="A0A9W8MCT7"/>
<feature type="non-terminal residue" evidence="3">
    <location>
        <position position="531"/>
    </location>
</feature>
<proteinExistence type="predicted"/>
<dbReference type="EMBL" id="JANBPK010001195">
    <property type="protein sequence ID" value="KAJ2925102.1"/>
    <property type="molecule type" value="Genomic_DNA"/>
</dbReference>
<gene>
    <name evidence="3" type="ORF">H1R20_g12002</name>
</gene>
<dbReference type="OrthoDB" id="206617at2759"/>
<dbReference type="Pfam" id="PF24883">
    <property type="entry name" value="NPHP3_N"/>
    <property type="match status" value="1"/>
</dbReference>
<accession>A0A9W8MCT7</accession>
<keyword evidence="1" id="KW-0677">Repeat</keyword>
<reference evidence="3" key="1">
    <citation type="submission" date="2022-06" db="EMBL/GenBank/DDBJ databases">
        <title>Genome Sequence of Candolleomyces eurysporus.</title>
        <authorList>
            <person name="Buettner E."/>
        </authorList>
    </citation>
    <scope>NUCLEOTIDE SEQUENCE</scope>
    <source>
        <strain evidence="3">VTCC 930004</strain>
    </source>
</reference>
<dbReference type="Proteomes" id="UP001140091">
    <property type="component" value="Unassembled WGS sequence"/>
</dbReference>